<proteinExistence type="predicted"/>
<keyword evidence="4" id="KW-1185">Reference proteome</keyword>
<keyword evidence="2" id="KW-0732">Signal</keyword>
<evidence type="ECO:0000256" key="1">
    <source>
        <dbReference type="SAM" id="MobiDB-lite"/>
    </source>
</evidence>
<dbReference type="Proteomes" id="UP000268162">
    <property type="component" value="Unassembled WGS sequence"/>
</dbReference>
<feature type="region of interest" description="Disordered" evidence="1">
    <location>
        <begin position="37"/>
        <end position="83"/>
    </location>
</feature>
<name>A0A4P9ZY11_9FUNG</name>
<protein>
    <submittedName>
        <fullName evidence="3">Uncharacterized protein</fullName>
    </submittedName>
</protein>
<evidence type="ECO:0000256" key="2">
    <source>
        <dbReference type="SAM" id="SignalP"/>
    </source>
</evidence>
<sequence length="83" mass="8748">MPNGNSGMKTQITFSFLALMAVSVQATSFGPMPDAKKYGIHGNPSDGAGYQQPSVSDYNDYPGANEEVNGAWGGDTWNSADNN</sequence>
<feature type="signal peptide" evidence="2">
    <location>
        <begin position="1"/>
        <end position="26"/>
    </location>
</feature>
<gene>
    <name evidence="3" type="ORF">BJ085DRAFT_40791</name>
</gene>
<organism evidence="3 4">
    <name type="scientific">Dimargaris cristalligena</name>
    <dbReference type="NCBI Taxonomy" id="215637"/>
    <lineage>
        <taxon>Eukaryota</taxon>
        <taxon>Fungi</taxon>
        <taxon>Fungi incertae sedis</taxon>
        <taxon>Zoopagomycota</taxon>
        <taxon>Kickxellomycotina</taxon>
        <taxon>Dimargaritomycetes</taxon>
        <taxon>Dimargaritales</taxon>
        <taxon>Dimargaritaceae</taxon>
        <taxon>Dimargaris</taxon>
    </lineage>
</organism>
<reference evidence="4" key="1">
    <citation type="journal article" date="2018" name="Nat. Microbiol.">
        <title>Leveraging single-cell genomics to expand the fungal tree of life.</title>
        <authorList>
            <person name="Ahrendt S.R."/>
            <person name="Quandt C.A."/>
            <person name="Ciobanu D."/>
            <person name="Clum A."/>
            <person name="Salamov A."/>
            <person name="Andreopoulos B."/>
            <person name="Cheng J.F."/>
            <person name="Woyke T."/>
            <person name="Pelin A."/>
            <person name="Henrissat B."/>
            <person name="Reynolds N.K."/>
            <person name="Benny G.L."/>
            <person name="Smith M.E."/>
            <person name="James T.Y."/>
            <person name="Grigoriev I.V."/>
        </authorList>
    </citation>
    <scope>NUCLEOTIDE SEQUENCE [LARGE SCALE GENOMIC DNA]</scope>
    <source>
        <strain evidence="4">RSA 468</strain>
    </source>
</reference>
<dbReference type="EMBL" id="ML002386">
    <property type="protein sequence ID" value="RKP38258.1"/>
    <property type="molecule type" value="Genomic_DNA"/>
</dbReference>
<dbReference type="AlphaFoldDB" id="A0A4P9ZY11"/>
<accession>A0A4P9ZY11</accession>
<evidence type="ECO:0000313" key="3">
    <source>
        <dbReference type="EMBL" id="RKP38258.1"/>
    </source>
</evidence>
<feature type="chain" id="PRO_5020805995" evidence="2">
    <location>
        <begin position="27"/>
        <end position="83"/>
    </location>
</feature>
<evidence type="ECO:0000313" key="4">
    <source>
        <dbReference type="Proteomes" id="UP000268162"/>
    </source>
</evidence>